<accession>A0ABT7ITE3</accession>
<keyword evidence="2" id="KW-1185">Reference proteome</keyword>
<reference evidence="1 2" key="1">
    <citation type="submission" date="2023-05" db="EMBL/GenBank/DDBJ databases">
        <title>Streptomyces fuscus sp. nov., a brown-black pigment producing actinomyces isolated from dry sand of Sea duck farm.</title>
        <authorList>
            <person name="Xie J."/>
            <person name="Shen N."/>
        </authorList>
    </citation>
    <scope>NUCLEOTIDE SEQUENCE [LARGE SCALE GENOMIC DNA]</scope>
    <source>
        <strain evidence="1 2">GXMU-J15</strain>
    </source>
</reference>
<dbReference type="Proteomes" id="UP001241926">
    <property type="component" value="Unassembled WGS sequence"/>
</dbReference>
<organism evidence="1 2">
    <name type="scientific">Streptomyces fuscus</name>
    <dbReference type="NCBI Taxonomy" id="3048495"/>
    <lineage>
        <taxon>Bacteria</taxon>
        <taxon>Bacillati</taxon>
        <taxon>Actinomycetota</taxon>
        <taxon>Actinomycetes</taxon>
        <taxon>Kitasatosporales</taxon>
        <taxon>Streptomycetaceae</taxon>
        <taxon>Streptomyces</taxon>
    </lineage>
</organism>
<evidence type="ECO:0000313" key="2">
    <source>
        <dbReference type="Proteomes" id="UP001241926"/>
    </source>
</evidence>
<name>A0ABT7ITE3_9ACTN</name>
<dbReference type="EMBL" id="JASJUS010000003">
    <property type="protein sequence ID" value="MDL2075855.1"/>
    <property type="molecule type" value="Genomic_DNA"/>
</dbReference>
<sequence>MFADVAAHPGAESRDIARPVGAPERVVVRNLSWRTENGLEVLVGDDVHPALTYRPTS</sequence>
<protein>
    <recommendedName>
        <fullName evidence="3">UbiC transcription regulator-associated domain-containing protein</fullName>
    </recommendedName>
</protein>
<evidence type="ECO:0000313" key="1">
    <source>
        <dbReference type="EMBL" id="MDL2075855.1"/>
    </source>
</evidence>
<proteinExistence type="predicted"/>
<comment type="caution">
    <text evidence="1">The sequence shown here is derived from an EMBL/GenBank/DDBJ whole genome shotgun (WGS) entry which is preliminary data.</text>
</comment>
<gene>
    <name evidence="1" type="ORF">QNN03_05330</name>
</gene>
<evidence type="ECO:0008006" key="3">
    <source>
        <dbReference type="Google" id="ProtNLM"/>
    </source>
</evidence>